<name>A0ABW4LPR8_9BACI</name>
<gene>
    <name evidence="3" type="ORF">ACFSCX_11590</name>
</gene>
<dbReference type="Gene3D" id="1.10.3210.10">
    <property type="entry name" value="Hypothetical protein af1432"/>
    <property type="match status" value="1"/>
</dbReference>
<dbReference type="InterPro" id="IPR007685">
    <property type="entry name" value="RelA_SpoT"/>
</dbReference>
<dbReference type="PANTHER" id="PTHR43061">
    <property type="entry name" value="GTP DIPHOSPHOKINASE RSH1, CHLOROPLASTIC-RELATED"/>
    <property type="match status" value="1"/>
</dbReference>
<dbReference type="SMART" id="SM00471">
    <property type="entry name" value="HDc"/>
    <property type="match status" value="1"/>
</dbReference>
<dbReference type="SUPFAM" id="SSF81301">
    <property type="entry name" value="Nucleotidyltransferase"/>
    <property type="match status" value="1"/>
</dbReference>
<dbReference type="SUPFAM" id="SSF109604">
    <property type="entry name" value="HD-domain/PDEase-like"/>
    <property type="match status" value="1"/>
</dbReference>
<comment type="caution">
    <text evidence="3">The sequence shown here is derived from an EMBL/GenBank/DDBJ whole genome shotgun (WGS) entry which is preliminary data.</text>
</comment>
<sequence length="468" mass="53132">MICKMRDILLKKADYLDLKEQELLVNAIEYADRAHLGQKRGTGEPYIIHPISVCEILTVYKADITTLISALLHDVVEDTNVSLSEIENIFGSNVALIVDGLTKVDKGSLEKDEYSAINTEKLLSTSVIDIRVAIVKIADRLHNMRTLSVKRAEKKASYANETLVFFSPLSEKLGLYKIQEELEELGFKYLNPSQYKRISKILDNYTNIFINIVNWASKKLMQRNINAMPIKITWRKEPIYKSYSLLQEDNSLSELYRIEVITDSTLNCYTALGLIHGLFDPIPNQFNDNIAIKKSLYSNQLITKVLFEGIEVKFEIKAKSSKKFVDTGIFNLLNKKLSNEDIKAISNVILKDSIKAVKSITNNPIEFYDLITYELLQKEITVLTPKMDVILLPEGSTVIDFAFHLNTTLAKKMSYARVNGETKDLNFVLSNMDIVEVITSNNITVNSNWLNHALTSKAQQEINTSLLD</sequence>
<dbReference type="PANTHER" id="PTHR43061:SF1">
    <property type="entry name" value="GTP DIPHOSPHOKINASE RSH1, CHLOROPLASTIC-RELATED"/>
    <property type="match status" value="1"/>
</dbReference>
<protein>
    <submittedName>
        <fullName evidence="3">HD domain-containing protein</fullName>
    </submittedName>
</protein>
<dbReference type="EMBL" id="JBHUEM010000019">
    <property type="protein sequence ID" value="MFD1737194.1"/>
    <property type="molecule type" value="Genomic_DNA"/>
</dbReference>
<organism evidence="3 4">
    <name type="scientific">Bacillus salitolerans</name>
    <dbReference type="NCBI Taxonomy" id="1437434"/>
    <lineage>
        <taxon>Bacteria</taxon>
        <taxon>Bacillati</taxon>
        <taxon>Bacillota</taxon>
        <taxon>Bacilli</taxon>
        <taxon>Bacillales</taxon>
        <taxon>Bacillaceae</taxon>
        <taxon>Bacillus</taxon>
    </lineage>
</organism>
<dbReference type="InterPro" id="IPR004095">
    <property type="entry name" value="TGS"/>
</dbReference>
<dbReference type="Gene3D" id="3.10.20.30">
    <property type="match status" value="1"/>
</dbReference>
<dbReference type="Pfam" id="PF13328">
    <property type="entry name" value="HD_4"/>
    <property type="match status" value="1"/>
</dbReference>
<dbReference type="Gene3D" id="3.30.460.10">
    <property type="entry name" value="Beta Polymerase, domain 2"/>
    <property type="match status" value="1"/>
</dbReference>
<dbReference type="SMART" id="SM00954">
    <property type="entry name" value="RelA_SpoT"/>
    <property type="match status" value="1"/>
</dbReference>
<evidence type="ECO:0000313" key="4">
    <source>
        <dbReference type="Proteomes" id="UP001597214"/>
    </source>
</evidence>
<dbReference type="RefSeq" id="WP_377928397.1">
    <property type="nucleotide sequence ID" value="NZ_JBHUEM010000019.1"/>
</dbReference>
<evidence type="ECO:0000313" key="3">
    <source>
        <dbReference type="EMBL" id="MFD1737194.1"/>
    </source>
</evidence>
<comment type="pathway">
    <text evidence="1">Purine metabolism; ppGpp biosynthesis; ppGpp from GTP: step 1/2.</text>
</comment>
<accession>A0ABW4LPR8</accession>
<keyword evidence="4" id="KW-1185">Reference proteome</keyword>
<dbReference type="InterPro" id="IPR043519">
    <property type="entry name" value="NT_sf"/>
</dbReference>
<dbReference type="InterPro" id="IPR012676">
    <property type="entry name" value="TGS-like"/>
</dbReference>
<evidence type="ECO:0000256" key="1">
    <source>
        <dbReference type="ARBA" id="ARBA00004976"/>
    </source>
</evidence>
<dbReference type="Proteomes" id="UP001597214">
    <property type="component" value="Unassembled WGS sequence"/>
</dbReference>
<proteinExistence type="predicted"/>
<dbReference type="PROSITE" id="PS51880">
    <property type="entry name" value="TGS"/>
    <property type="match status" value="1"/>
</dbReference>
<dbReference type="InterPro" id="IPR012675">
    <property type="entry name" value="Beta-grasp_dom_sf"/>
</dbReference>
<dbReference type="CDD" id="cd00077">
    <property type="entry name" value="HDc"/>
    <property type="match status" value="1"/>
</dbReference>
<feature type="domain" description="TGS" evidence="2">
    <location>
        <begin position="369"/>
        <end position="439"/>
    </location>
</feature>
<dbReference type="SUPFAM" id="SSF81271">
    <property type="entry name" value="TGS-like"/>
    <property type="match status" value="1"/>
</dbReference>
<evidence type="ECO:0000259" key="2">
    <source>
        <dbReference type="PROSITE" id="PS51880"/>
    </source>
</evidence>
<reference evidence="4" key="1">
    <citation type="journal article" date="2019" name="Int. J. Syst. Evol. Microbiol.">
        <title>The Global Catalogue of Microorganisms (GCM) 10K type strain sequencing project: providing services to taxonomists for standard genome sequencing and annotation.</title>
        <authorList>
            <consortium name="The Broad Institute Genomics Platform"/>
            <consortium name="The Broad Institute Genome Sequencing Center for Infectious Disease"/>
            <person name="Wu L."/>
            <person name="Ma J."/>
        </authorList>
    </citation>
    <scope>NUCLEOTIDE SEQUENCE [LARGE SCALE GENOMIC DNA]</scope>
    <source>
        <strain evidence="4">CCUG 49339</strain>
    </source>
</reference>
<dbReference type="InterPro" id="IPR003607">
    <property type="entry name" value="HD/PDEase_dom"/>
</dbReference>
<dbReference type="Pfam" id="PF02824">
    <property type="entry name" value="TGS"/>
    <property type="match status" value="1"/>
</dbReference>